<dbReference type="EMBL" id="LGRX02004117">
    <property type="protein sequence ID" value="KAK3281001.1"/>
    <property type="molecule type" value="Genomic_DNA"/>
</dbReference>
<dbReference type="FunFam" id="3.30.70.270:FF:000020">
    <property type="entry name" value="Transposon Tf2-6 polyprotein-like Protein"/>
    <property type="match status" value="1"/>
</dbReference>
<dbReference type="Gene3D" id="3.10.10.10">
    <property type="entry name" value="HIV Type 1 Reverse Transcriptase, subunit A, domain 1"/>
    <property type="match status" value="1"/>
</dbReference>
<keyword evidence="5" id="KW-0255">Endonuclease</keyword>
<comment type="caution">
    <text evidence="10">The sequence shown here is derived from an EMBL/GenBank/DDBJ whole genome shotgun (WGS) entry which is preliminary data.</text>
</comment>
<keyword evidence="2" id="KW-0808">Transferase</keyword>
<dbReference type="SUPFAM" id="SSF56672">
    <property type="entry name" value="DNA/RNA polymerases"/>
    <property type="match status" value="1"/>
</dbReference>
<keyword evidence="11" id="KW-1185">Reference proteome</keyword>
<sequence length="457" mass="52068">MFDEMQGATHFSTFDAVDGFWQVPMAPEDVEKTAFTTQMGAYEWLVMPQGLQNSPPQYQRRMQRALGHLPFVRIFIDDVCVFTKGTIEEHYDCVRTFLLTCREKGVYLKKSKAQMLKESIKFLGHTLSKEGCRPQHDKVASVRDWPELENVTHVRQFLGLAGYYRRFIHCFSEIAQPLTKLTKSDVPWQWGPEQQWAFRELKEALVKAPILALPNMKAAADGSAPFLVQTDASVTWRHYLIFTEFKLQGDYRPLEWLMEPGRELSRRQARWYMDLVEVGVPRMEYVKGALLLVPDALSRRPDYVSTSPREGLEEAGVLDIKSDMPINPLSAMDFSNVFEESPSPSYPVWHTEKEACLHAVETLQLAERAMEVTLAFKSRGTYLDPEALDRHSMRGKKTSKTPTPQAGGKEPPSRRITRSQTQNMTVEQSTQDSIASEKTLTSPSALGRTKIRSATPP</sequence>
<dbReference type="GO" id="GO:0004519">
    <property type="term" value="F:endonuclease activity"/>
    <property type="evidence" value="ECO:0007669"/>
    <property type="project" value="UniProtKB-KW"/>
</dbReference>
<evidence type="ECO:0000259" key="9">
    <source>
        <dbReference type="Pfam" id="PF00078"/>
    </source>
</evidence>
<dbReference type="InterPro" id="IPR043502">
    <property type="entry name" value="DNA/RNA_pol_sf"/>
</dbReference>
<dbReference type="GO" id="GO:0008233">
    <property type="term" value="F:peptidase activity"/>
    <property type="evidence" value="ECO:0007669"/>
    <property type="project" value="UniProtKB-KW"/>
</dbReference>
<evidence type="ECO:0000256" key="1">
    <source>
        <dbReference type="ARBA" id="ARBA00022670"/>
    </source>
</evidence>
<feature type="domain" description="Reverse transcriptase" evidence="9">
    <location>
        <begin position="3"/>
        <end position="127"/>
    </location>
</feature>
<dbReference type="AlphaFoldDB" id="A0AAE0GP67"/>
<name>A0AAE0GP67_9CHLO</name>
<evidence type="ECO:0000313" key="10">
    <source>
        <dbReference type="EMBL" id="KAK3281001.1"/>
    </source>
</evidence>
<dbReference type="GO" id="GO:0006508">
    <property type="term" value="P:proteolysis"/>
    <property type="evidence" value="ECO:0007669"/>
    <property type="project" value="UniProtKB-KW"/>
</dbReference>
<accession>A0AAE0GP67</accession>
<dbReference type="InterPro" id="IPR043128">
    <property type="entry name" value="Rev_trsase/Diguanyl_cyclase"/>
</dbReference>
<evidence type="ECO:0000256" key="5">
    <source>
        <dbReference type="ARBA" id="ARBA00022759"/>
    </source>
</evidence>
<dbReference type="Gene3D" id="3.30.70.270">
    <property type="match status" value="2"/>
</dbReference>
<dbReference type="PANTHER" id="PTHR33064">
    <property type="entry name" value="POL PROTEIN"/>
    <property type="match status" value="1"/>
</dbReference>
<dbReference type="CDD" id="cd01647">
    <property type="entry name" value="RT_LTR"/>
    <property type="match status" value="1"/>
</dbReference>
<feature type="region of interest" description="Disordered" evidence="8">
    <location>
        <begin position="385"/>
        <end position="457"/>
    </location>
</feature>
<dbReference type="Pfam" id="PF00078">
    <property type="entry name" value="RVT_1"/>
    <property type="match status" value="1"/>
</dbReference>
<evidence type="ECO:0000256" key="6">
    <source>
        <dbReference type="ARBA" id="ARBA00022801"/>
    </source>
</evidence>
<evidence type="ECO:0000256" key="7">
    <source>
        <dbReference type="ARBA" id="ARBA00022918"/>
    </source>
</evidence>
<gene>
    <name evidence="10" type="ORF">CYMTET_11188</name>
</gene>
<keyword evidence="1" id="KW-0645">Protease</keyword>
<reference evidence="10 11" key="1">
    <citation type="journal article" date="2015" name="Genome Biol. Evol.">
        <title>Comparative Genomics of a Bacterivorous Green Alga Reveals Evolutionary Causalities and Consequences of Phago-Mixotrophic Mode of Nutrition.</title>
        <authorList>
            <person name="Burns J.A."/>
            <person name="Paasch A."/>
            <person name="Narechania A."/>
            <person name="Kim E."/>
        </authorList>
    </citation>
    <scope>NUCLEOTIDE SEQUENCE [LARGE SCALE GENOMIC DNA]</scope>
    <source>
        <strain evidence="10 11">PLY_AMNH</strain>
    </source>
</reference>
<dbReference type="GO" id="GO:0003964">
    <property type="term" value="F:RNA-directed DNA polymerase activity"/>
    <property type="evidence" value="ECO:0007669"/>
    <property type="project" value="UniProtKB-KW"/>
</dbReference>
<keyword evidence="6" id="KW-0378">Hydrolase</keyword>
<evidence type="ECO:0000313" key="11">
    <source>
        <dbReference type="Proteomes" id="UP001190700"/>
    </source>
</evidence>
<protein>
    <recommendedName>
        <fullName evidence="9">Reverse transcriptase domain-containing protein</fullName>
    </recommendedName>
</protein>
<keyword evidence="4" id="KW-0540">Nuclease</keyword>
<proteinExistence type="predicted"/>
<keyword evidence="3" id="KW-0548">Nucleotidyltransferase</keyword>
<evidence type="ECO:0000256" key="4">
    <source>
        <dbReference type="ARBA" id="ARBA00022722"/>
    </source>
</evidence>
<dbReference type="FunFam" id="3.10.10.10:FF:000007">
    <property type="entry name" value="Retrovirus-related Pol polyprotein from transposon 17.6-like Protein"/>
    <property type="match status" value="1"/>
</dbReference>
<evidence type="ECO:0000256" key="8">
    <source>
        <dbReference type="SAM" id="MobiDB-lite"/>
    </source>
</evidence>
<dbReference type="InterPro" id="IPR051320">
    <property type="entry name" value="Viral_Replic_Matur_Polypro"/>
</dbReference>
<keyword evidence="7" id="KW-0695">RNA-directed DNA polymerase</keyword>
<dbReference type="PANTHER" id="PTHR33064:SF37">
    <property type="entry name" value="RIBONUCLEASE H"/>
    <property type="match status" value="1"/>
</dbReference>
<evidence type="ECO:0000256" key="3">
    <source>
        <dbReference type="ARBA" id="ARBA00022695"/>
    </source>
</evidence>
<organism evidence="10 11">
    <name type="scientific">Cymbomonas tetramitiformis</name>
    <dbReference type="NCBI Taxonomy" id="36881"/>
    <lineage>
        <taxon>Eukaryota</taxon>
        <taxon>Viridiplantae</taxon>
        <taxon>Chlorophyta</taxon>
        <taxon>Pyramimonadophyceae</taxon>
        <taxon>Pyramimonadales</taxon>
        <taxon>Pyramimonadaceae</taxon>
        <taxon>Cymbomonas</taxon>
    </lineage>
</organism>
<dbReference type="Proteomes" id="UP001190700">
    <property type="component" value="Unassembled WGS sequence"/>
</dbReference>
<feature type="compositionally biased region" description="Polar residues" evidence="8">
    <location>
        <begin position="418"/>
        <end position="444"/>
    </location>
</feature>
<dbReference type="InterPro" id="IPR000477">
    <property type="entry name" value="RT_dom"/>
</dbReference>
<evidence type="ECO:0000256" key="2">
    <source>
        <dbReference type="ARBA" id="ARBA00022679"/>
    </source>
</evidence>